<keyword evidence="3" id="KW-1185">Reference proteome</keyword>
<dbReference type="PANTHER" id="PTHR37473">
    <property type="entry name" value="EF-HAND DOMAIN-CONTAINING PROTEIN"/>
    <property type="match status" value="1"/>
</dbReference>
<dbReference type="KEGG" id="ptm:GSPATT00007992001"/>
<dbReference type="InParanoid" id="A0CKX8"/>
<protein>
    <recommendedName>
        <fullName evidence="4">Trichohyalin-plectin-homology domain-containing protein</fullName>
    </recommendedName>
</protein>
<dbReference type="Proteomes" id="UP000000600">
    <property type="component" value="Unassembled WGS sequence"/>
</dbReference>
<dbReference type="RefSeq" id="XP_001438842.1">
    <property type="nucleotide sequence ID" value="XM_001438805.1"/>
</dbReference>
<organism evidence="2 3">
    <name type="scientific">Paramecium tetraurelia</name>
    <dbReference type="NCBI Taxonomy" id="5888"/>
    <lineage>
        <taxon>Eukaryota</taxon>
        <taxon>Sar</taxon>
        <taxon>Alveolata</taxon>
        <taxon>Ciliophora</taxon>
        <taxon>Intramacronucleata</taxon>
        <taxon>Oligohymenophorea</taxon>
        <taxon>Peniculida</taxon>
        <taxon>Parameciidae</taxon>
        <taxon>Paramecium</taxon>
    </lineage>
</organism>
<dbReference type="OrthoDB" id="305057at2759"/>
<dbReference type="OMA" id="RACEYNK"/>
<sequence length="296" mass="35748">MKTSPLSFQRENDETVWHTRKLRQETEKDILLMKNRLKLLKRGDAQLSKRIDETKKKTKSMIELKMNHHAQIEQKKLSQKNDEEILKDKQKLNYSLKKQQEEQLEMIKKAMEQIKLDEYKRIKEISIKNSEAINKQKEEFLKKNKEKREHIKEIMSQSKTNISLYWNEKLSHIQKENEKAKLENKRACEYNKVQQEKMEMEESYMMQKLMRSQEVQKKLVARLEKAKNLPHDEFNHMIKEEEDHSHHHHKTNKSAEAPRWLPTPEKDLVVSQNLDSEPQQDSDQQKKDDNHEDQQE</sequence>
<dbReference type="AlphaFoldDB" id="A0CKX8"/>
<dbReference type="eggNOG" id="ENOG502T0P6">
    <property type="taxonomic scope" value="Eukaryota"/>
</dbReference>
<gene>
    <name evidence="2" type="ORF">GSPATT00007992001</name>
</gene>
<reference evidence="2 3" key="1">
    <citation type="journal article" date="2006" name="Nature">
        <title>Global trends of whole-genome duplications revealed by the ciliate Paramecium tetraurelia.</title>
        <authorList>
            <consortium name="Genoscope"/>
            <person name="Aury J.-M."/>
            <person name="Jaillon O."/>
            <person name="Duret L."/>
            <person name="Noel B."/>
            <person name="Jubin C."/>
            <person name="Porcel B.M."/>
            <person name="Segurens B."/>
            <person name="Daubin V."/>
            <person name="Anthouard V."/>
            <person name="Aiach N."/>
            <person name="Arnaiz O."/>
            <person name="Billaut A."/>
            <person name="Beisson J."/>
            <person name="Blanc I."/>
            <person name="Bouhouche K."/>
            <person name="Camara F."/>
            <person name="Duharcourt S."/>
            <person name="Guigo R."/>
            <person name="Gogendeau D."/>
            <person name="Katinka M."/>
            <person name="Keller A.-M."/>
            <person name="Kissmehl R."/>
            <person name="Klotz C."/>
            <person name="Koll F."/>
            <person name="Le Moue A."/>
            <person name="Lepere C."/>
            <person name="Malinsky S."/>
            <person name="Nowacki M."/>
            <person name="Nowak J.K."/>
            <person name="Plattner H."/>
            <person name="Poulain J."/>
            <person name="Ruiz F."/>
            <person name="Serrano V."/>
            <person name="Zagulski M."/>
            <person name="Dessen P."/>
            <person name="Betermier M."/>
            <person name="Weissenbach J."/>
            <person name="Scarpelli C."/>
            <person name="Schachter V."/>
            <person name="Sperling L."/>
            <person name="Meyer E."/>
            <person name="Cohen J."/>
            <person name="Wincker P."/>
        </authorList>
    </citation>
    <scope>NUCLEOTIDE SEQUENCE [LARGE SCALE GENOMIC DNA]</scope>
    <source>
        <strain evidence="2 3">Stock d4-2</strain>
    </source>
</reference>
<feature type="compositionally biased region" description="Basic and acidic residues" evidence="1">
    <location>
        <begin position="283"/>
        <end position="296"/>
    </location>
</feature>
<dbReference type="HOGENOM" id="CLU_898505_0_0_1"/>
<dbReference type="PANTHER" id="PTHR37473:SF1">
    <property type="entry name" value="EF-HAND DOMAIN-CONTAINING PROTEIN"/>
    <property type="match status" value="1"/>
</dbReference>
<dbReference type="EMBL" id="CT868097">
    <property type="protein sequence ID" value="CAK71445.1"/>
    <property type="molecule type" value="Genomic_DNA"/>
</dbReference>
<evidence type="ECO:0000256" key="1">
    <source>
        <dbReference type="SAM" id="MobiDB-lite"/>
    </source>
</evidence>
<proteinExistence type="predicted"/>
<name>A0CKX8_PARTE</name>
<accession>A0CKX8</accession>
<evidence type="ECO:0008006" key="4">
    <source>
        <dbReference type="Google" id="ProtNLM"/>
    </source>
</evidence>
<evidence type="ECO:0000313" key="2">
    <source>
        <dbReference type="EMBL" id="CAK71445.1"/>
    </source>
</evidence>
<evidence type="ECO:0000313" key="3">
    <source>
        <dbReference type="Proteomes" id="UP000000600"/>
    </source>
</evidence>
<feature type="region of interest" description="Disordered" evidence="1">
    <location>
        <begin position="240"/>
        <end position="296"/>
    </location>
</feature>
<dbReference type="GeneID" id="5024627"/>